<dbReference type="Proteomes" id="UP000567293">
    <property type="component" value="Unassembled WGS sequence"/>
</dbReference>
<evidence type="ECO:0000313" key="2">
    <source>
        <dbReference type="Proteomes" id="UP000567293"/>
    </source>
</evidence>
<name>A0A7V8NNN7_9BACT</name>
<feature type="non-terminal residue" evidence="1">
    <location>
        <position position="90"/>
    </location>
</feature>
<keyword evidence="2" id="KW-1185">Reference proteome</keyword>
<sequence length="90" mass="10080">MCDYSLHHVASRPAKVGDKLVTTQFNHSITRGFAAVGEPNVAVCLLPGTEVAFEKEIEFERGFGLFSSWTRQKRIGDKVARFRQLNADKP</sequence>
<reference evidence="1" key="1">
    <citation type="submission" date="2020-06" db="EMBL/GenBank/DDBJ databases">
        <title>Legume-microbial interactions unlock mineral nutrients during tropical forest succession.</title>
        <authorList>
            <person name="Epihov D.Z."/>
        </authorList>
    </citation>
    <scope>NUCLEOTIDE SEQUENCE [LARGE SCALE GENOMIC DNA]</scope>
    <source>
        <strain evidence="1">Pan2503</strain>
    </source>
</reference>
<comment type="caution">
    <text evidence="1">The sequence shown here is derived from an EMBL/GenBank/DDBJ whole genome shotgun (WGS) entry which is preliminary data.</text>
</comment>
<gene>
    <name evidence="1" type="ORF">HRJ53_06250</name>
</gene>
<evidence type="ECO:0000313" key="1">
    <source>
        <dbReference type="EMBL" id="MBA0084576.1"/>
    </source>
</evidence>
<dbReference type="EMBL" id="JACDQQ010000620">
    <property type="protein sequence ID" value="MBA0084576.1"/>
    <property type="molecule type" value="Genomic_DNA"/>
</dbReference>
<accession>A0A7V8NNN7</accession>
<proteinExistence type="predicted"/>
<organism evidence="1 2">
    <name type="scientific">Candidatus Acidiferrum panamense</name>
    <dbReference type="NCBI Taxonomy" id="2741543"/>
    <lineage>
        <taxon>Bacteria</taxon>
        <taxon>Pseudomonadati</taxon>
        <taxon>Acidobacteriota</taxon>
        <taxon>Terriglobia</taxon>
        <taxon>Candidatus Acidiferrales</taxon>
        <taxon>Candidatus Acidiferrum</taxon>
    </lineage>
</organism>
<protein>
    <submittedName>
        <fullName evidence="1">Uncharacterized protein</fullName>
    </submittedName>
</protein>
<dbReference type="AlphaFoldDB" id="A0A7V8NNN7"/>